<keyword evidence="8 16" id="KW-0863">Zinc-finger</keyword>
<dbReference type="InterPro" id="IPR017452">
    <property type="entry name" value="GPCR_Rhodpsn_7TM"/>
</dbReference>
<evidence type="ECO:0000259" key="19">
    <source>
        <dbReference type="PROSITE" id="PS50157"/>
    </source>
</evidence>
<evidence type="ECO:0000256" key="5">
    <source>
        <dbReference type="ARBA" id="ARBA00022692"/>
    </source>
</evidence>
<feature type="non-terminal residue" evidence="21">
    <location>
        <position position="1"/>
    </location>
</feature>
<dbReference type="InterPro" id="IPR000725">
    <property type="entry name" value="Olfact_rcpt"/>
</dbReference>
<evidence type="ECO:0000256" key="9">
    <source>
        <dbReference type="ARBA" id="ARBA00022833"/>
    </source>
</evidence>
<dbReference type="PANTHER" id="PTHR48001">
    <property type="entry name" value="OLFACTORY RECEPTOR"/>
    <property type="match status" value="1"/>
</dbReference>
<evidence type="ECO:0000256" key="4">
    <source>
        <dbReference type="ARBA" id="ARBA00022499"/>
    </source>
</evidence>
<dbReference type="SUPFAM" id="SSF57667">
    <property type="entry name" value="beta-beta-alpha zinc fingers"/>
    <property type="match status" value="2"/>
</dbReference>
<keyword evidence="7" id="KW-0677">Repeat</keyword>
<dbReference type="SMART" id="SM00355">
    <property type="entry name" value="ZnF_C2H2"/>
    <property type="match status" value="4"/>
</dbReference>
<evidence type="ECO:0000256" key="6">
    <source>
        <dbReference type="ARBA" id="ARBA00022723"/>
    </source>
</evidence>
<feature type="transmembrane region" description="Helical" evidence="18">
    <location>
        <begin position="414"/>
        <end position="433"/>
    </location>
</feature>
<evidence type="ECO:0000256" key="7">
    <source>
        <dbReference type="ARBA" id="ARBA00022737"/>
    </source>
</evidence>
<dbReference type="PROSITE" id="PS50262">
    <property type="entry name" value="G_PROTEIN_RECEP_F1_2"/>
    <property type="match status" value="1"/>
</dbReference>
<dbReference type="PROSITE" id="PS00237">
    <property type="entry name" value="G_PROTEIN_RECEP_F1_1"/>
    <property type="match status" value="1"/>
</dbReference>
<dbReference type="InterPro" id="IPR013087">
    <property type="entry name" value="Znf_C2H2_type"/>
</dbReference>
<dbReference type="Pfam" id="PF00096">
    <property type="entry name" value="zf-C2H2"/>
    <property type="match status" value="2"/>
</dbReference>
<dbReference type="AlphaFoldDB" id="A0A4U1EMF3"/>
<comment type="subcellular location">
    <subcellularLocation>
        <location evidence="2">Cell membrane</location>
        <topology evidence="2">Multi-pass membrane protein</topology>
    </subcellularLocation>
</comment>
<evidence type="ECO:0000256" key="10">
    <source>
        <dbReference type="ARBA" id="ARBA00022843"/>
    </source>
</evidence>
<keyword evidence="14 17" id="KW-0675">Receptor</keyword>
<dbReference type="FunFam" id="3.30.160.60:FF:002061">
    <property type="entry name" value="Uncharacterized protein"/>
    <property type="match status" value="1"/>
</dbReference>
<dbReference type="GO" id="GO:0004930">
    <property type="term" value="F:G protein-coupled receptor activity"/>
    <property type="evidence" value="ECO:0007669"/>
    <property type="project" value="UniProtKB-KW"/>
</dbReference>
<name>A0A4U1EMF3_MONMO</name>
<keyword evidence="12 17" id="KW-0297">G-protein coupled receptor</keyword>
<proteinExistence type="inferred from homology"/>
<evidence type="ECO:0000256" key="2">
    <source>
        <dbReference type="ARBA" id="ARBA00004651"/>
    </source>
</evidence>
<feature type="transmembrane region" description="Helical" evidence="18">
    <location>
        <begin position="580"/>
        <end position="599"/>
    </location>
</feature>
<feature type="domain" description="C2H2-type" evidence="19">
    <location>
        <begin position="208"/>
        <end position="231"/>
    </location>
</feature>
<dbReference type="FunFam" id="3.30.160.60:FF:000690">
    <property type="entry name" value="Zinc finger protein 354C"/>
    <property type="match status" value="1"/>
</dbReference>
<feature type="domain" description="G-protein coupled receptors family 1 profile" evidence="20">
    <location>
        <begin position="396"/>
        <end position="634"/>
    </location>
</feature>
<comment type="similarity">
    <text evidence="17">Belongs to the G-protein coupled receptor 1 family.</text>
</comment>
<dbReference type="FunFam" id="1.20.1070.10:FF:000015">
    <property type="entry name" value="Olfactory receptor"/>
    <property type="match status" value="1"/>
</dbReference>
<keyword evidence="15 17" id="KW-0807">Transducer</keyword>
<dbReference type="PROSITE" id="PS00028">
    <property type="entry name" value="ZINC_FINGER_C2H2_1"/>
    <property type="match status" value="2"/>
</dbReference>
<dbReference type="InterPro" id="IPR000276">
    <property type="entry name" value="GPCR_Rhodpsn"/>
</dbReference>
<dbReference type="Gene3D" id="1.20.1070.10">
    <property type="entry name" value="Rhodopsin 7-helix transmembrane proteins"/>
    <property type="match status" value="1"/>
</dbReference>
<accession>A0A4U1EMF3</accession>
<evidence type="ECO:0000256" key="12">
    <source>
        <dbReference type="ARBA" id="ARBA00023040"/>
    </source>
</evidence>
<dbReference type="Pfam" id="PF13853">
    <property type="entry name" value="7tm_4"/>
    <property type="match status" value="1"/>
</dbReference>
<keyword evidence="5 17" id="KW-0812">Transmembrane</keyword>
<feature type="transmembrane region" description="Helical" evidence="18">
    <location>
        <begin position="445"/>
        <end position="471"/>
    </location>
</feature>
<dbReference type="GO" id="GO:0005886">
    <property type="term" value="C:plasma membrane"/>
    <property type="evidence" value="ECO:0007669"/>
    <property type="project" value="UniProtKB-SubCell"/>
</dbReference>
<evidence type="ECO:0000256" key="8">
    <source>
        <dbReference type="ARBA" id="ARBA00022771"/>
    </source>
</evidence>
<evidence type="ECO:0000256" key="3">
    <source>
        <dbReference type="ARBA" id="ARBA00022475"/>
    </source>
</evidence>
<keyword evidence="6" id="KW-0479">Metal-binding</keyword>
<dbReference type="InterPro" id="IPR036236">
    <property type="entry name" value="Znf_C2H2_sf"/>
</dbReference>
<feature type="transmembrane region" description="Helical" evidence="18">
    <location>
        <begin position="491"/>
        <end position="513"/>
    </location>
</feature>
<feature type="transmembrane region" description="Helical" evidence="18">
    <location>
        <begin position="611"/>
        <end position="631"/>
    </location>
</feature>
<keyword evidence="11 18" id="KW-1133">Transmembrane helix</keyword>
<feature type="domain" description="C2H2-type" evidence="19">
    <location>
        <begin position="261"/>
        <end position="288"/>
    </location>
</feature>
<sequence length="634" mass="72142">YQSLKPTLISWLEQEDDLRTVERRGVLQGKNAQWMETLYEDFNEYLSLRTGRRTQNGGNTYEHNEYGKSFLTLQKKTSMVVKHFVFNHCGKAIILTPNIVDRKTCMGEKAFECSDGEEACVNQPSLQAQVVTENGEKHCEQKEHGRASVHSTRHGIPVRNHTTKKSYEYKEWGESTNIISIKIHMGAHSGERNPINIHNRIHTGTKPYKCTECGKAFIRPFVLTEHMKTHARKFLCEDCGKLFVRSQFRDHRKSHIGEKPFLCDQCGKSFKHSLYLHCHKTIHSGIKPYKCEKCGRAFTWKSDLSKHQNPINEEYVRKPSVLFVHLSCKKSLCLTDVRYVGKPSVALIHLTRTSDMGAGNHTGVSQFLLLGLSDDPDLQPLLFGVFLSMYLVAVLGNLLIILAVNSDPHLHTPMYFFLANLSFVDICFISTAVPRMLVNIQTQSKGISCIGCIFFLIFTVMDSFLLTVMAYDRFVAICHPLHYMVIMNPRFCGLLVLMCWLIIFWVPLIHILLLRQLNFCTALKFHISSVNWLILKVACSDILINNIFLFVATALLGVFALIGILFSYSRIRENIKHSTCGSHLSVVSLFYGTGVGIYLTSAVTHPPQRSSIASVMYTVLTPMLNLFIYSLRNK</sequence>
<dbReference type="PRINTS" id="PR00237">
    <property type="entry name" value="GPCRRHODOPSN"/>
</dbReference>
<organism evidence="21 22">
    <name type="scientific">Monodon monoceros</name>
    <name type="common">Narwhal</name>
    <name type="synonym">Ceratodon monodon</name>
    <dbReference type="NCBI Taxonomy" id="40151"/>
    <lineage>
        <taxon>Eukaryota</taxon>
        <taxon>Metazoa</taxon>
        <taxon>Chordata</taxon>
        <taxon>Craniata</taxon>
        <taxon>Vertebrata</taxon>
        <taxon>Euteleostomi</taxon>
        <taxon>Mammalia</taxon>
        <taxon>Eutheria</taxon>
        <taxon>Laurasiatheria</taxon>
        <taxon>Artiodactyla</taxon>
        <taxon>Whippomorpha</taxon>
        <taxon>Cetacea</taxon>
        <taxon>Odontoceti</taxon>
        <taxon>Monodontidae</taxon>
        <taxon>Monodon</taxon>
    </lineage>
</organism>
<keyword evidence="3" id="KW-1003">Cell membrane</keyword>
<feature type="non-terminal residue" evidence="21">
    <location>
        <position position="634"/>
    </location>
</feature>
<evidence type="ECO:0000313" key="22">
    <source>
        <dbReference type="Proteomes" id="UP000308365"/>
    </source>
</evidence>
<evidence type="ECO:0000256" key="11">
    <source>
        <dbReference type="ARBA" id="ARBA00022989"/>
    </source>
</evidence>
<dbReference type="EMBL" id="RWIC01001181">
    <property type="protein sequence ID" value="TKC37197.1"/>
    <property type="molecule type" value="Genomic_DNA"/>
</dbReference>
<dbReference type="Proteomes" id="UP000308365">
    <property type="component" value="Unassembled WGS sequence"/>
</dbReference>
<feature type="domain" description="C2H2-type" evidence="19">
    <location>
        <begin position="234"/>
        <end position="260"/>
    </location>
</feature>
<dbReference type="GO" id="GO:0004984">
    <property type="term" value="F:olfactory receptor activity"/>
    <property type="evidence" value="ECO:0007669"/>
    <property type="project" value="InterPro"/>
</dbReference>
<feature type="transmembrane region" description="Helical" evidence="18">
    <location>
        <begin position="547"/>
        <end position="568"/>
    </location>
</feature>
<evidence type="ECO:0000256" key="14">
    <source>
        <dbReference type="ARBA" id="ARBA00023170"/>
    </source>
</evidence>
<evidence type="ECO:0000259" key="20">
    <source>
        <dbReference type="PROSITE" id="PS50262"/>
    </source>
</evidence>
<keyword evidence="13 18" id="KW-0472">Membrane</keyword>
<evidence type="ECO:0000313" key="21">
    <source>
        <dbReference type="EMBL" id="TKC37197.1"/>
    </source>
</evidence>
<comment type="caution">
    <text evidence="21">The sequence shown here is derived from an EMBL/GenBank/DDBJ whole genome shotgun (WGS) entry which is preliminary data.</text>
</comment>
<gene>
    <name evidence="21" type="ORF">EI555_017495</name>
</gene>
<dbReference type="PROSITE" id="PS50157">
    <property type="entry name" value="ZINC_FINGER_C2H2_2"/>
    <property type="match status" value="4"/>
</dbReference>
<evidence type="ECO:0000256" key="13">
    <source>
        <dbReference type="ARBA" id="ARBA00023136"/>
    </source>
</evidence>
<keyword evidence="4" id="KW-1017">Isopeptide bond</keyword>
<dbReference type="GO" id="GO:0008270">
    <property type="term" value="F:zinc ion binding"/>
    <property type="evidence" value="ECO:0007669"/>
    <property type="project" value="UniProtKB-KW"/>
</dbReference>
<evidence type="ECO:0000256" key="17">
    <source>
        <dbReference type="RuleBase" id="RU000688"/>
    </source>
</evidence>
<evidence type="ECO:0000256" key="1">
    <source>
        <dbReference type="ARBA" id="ARBA00003929"/>
    </source>
</evidence>
<protein>
    <recommendedName>
        <fullName evidence="23">G-protein coupled receptors family 1 profile domain-containing protein</fullName>
    </recommendedName>
</protein>
<dbReference type="SUPFAM" id="SSF81321">
    <property type="entry name" value="Family A G protein-coupled receptor-like"/>
    <property type="match status" value="1"/>
</dbReference>
<evidence type="ECO:0000256" key="16">
    <source>
        <dbReference type="PROSITE-ProRule" id="PRU00042"/>
    </source>
</evidence>
<dbReference type="CDD" id="cd15234">
    <property type="entry name" value="7tmA_OR7-like"/>
    <property type="match status" value="1"/>
</dbReference>
<comment type="function">
    <text evidence="1">Putative odorant or sperm cell receptor.</text>
</comment>
<evidence type="ECO:0000256" key="18">
    <source>
        <dbReference type="SAM" id="Phobius"/>
    </source>
</evidence>
<dbReference type="FunFam" id="3.30.160.60:FF:000624">
    <property type="entry name" value="zinc finger protein 697"/>
    <property type="match status" value="1"/>
</dbReference>
<feature type="transmembrane region" description="Helical" evidence="18">
    <location>
        <begin position="381"/>
        <end position="402"/>
    </location>
</feature>
<keyword evidence="10" id="KW-0832">Ubl conjugation</keyword>
<dbReference type="Gene3D" id="3.30.160.60">
    <property type="entry name" value="Classic Zinc Finger"/>
    <property type="match status" value="4"/>
</dbReference>
<evidence type="ECO:0008006" key="23">
    <source>
        <dbReference type="Google" id="ProtNLM"/>
    </source>
</evidence>
<keyword evidence="9" id="KW-0862">Zinc</keyword>
<reference evidence="22" key="1">
    <citation type="journal article" date="2019" name="IScience">
        <title>Narwhal Genome Reveals Long-Term Low Genetic Diversity despite Current Large Abundance Size.</title>
        <authorList>
            <person name="Westbury M.V."/>
            <person name="Petersen B."/>
            <person name="Garde E."/>
            <person name="Heide-Jorgensen M.P."/>
            <person name="Lorenzen E.D."/>
        </authorList>
    </citation>
    <scope>NUCLEOTIDE SEQUENCE [LARGE SCALE GENOMIC DNA]</scope>
</reference>
<feature type="domain" description="C2H2-type" evidence="19">
    <location>
        <begin position="289"/>
        <end position="319"/>
    </location>
</feature>
<evidence type="ECO:0000256" key="15">
    <source>
        <dbReference type="ARBA" id="ARBA00023224"/>
    </source>
</evidence>